<dbReference type="RefSeq" id="WP_045286339.1">
    <property type="nucleotide sequence ID" value="NZ_JZYX01000045.1"/>
</dbReference>
<name>A0A0F1ALM5_9ENTR</name>
<comment type="caution">
    <text evidence="2">The sequence shown here is derived from an EMBL/GenBank/DDBJ whole genome shotgun (WGS) entry which is preliminary data.</text>
</comment>
<keyword evidence="1" id="KW-0472">Membrane</keyword>
<feature type="transmembrane region" description="Helical" evidence="1">
    <location>
        <begin position="72"/>
        <end position="93"/>
    </location>
</feature>
<dbReference type="EMBL" id="JZYX01000045">
    <property type="protein sequence ID" value="KJN22757.1"/>
    <property type="molecule type" value="Genomic_DNA"/>
</dbReference>
<keyword evidence="1" id="KW-1133">Transmembrane helix</keyword>
<protein>
    <submittedName>
        <fullName evidence="2">Uncharacterized protein</fullName>
    </submittedName>
</protein>
<feature type="transmembrane region" description="Helical" evidence="1">
    <location>
        <begin position="47"/>
        <end position="66"/>
    </location>
</feature>
<reference evidence="2 3" key="1">
    <citation type="submission" date="2015-03" db="EMBL/GenBank/DDBJ databases">
        <authorList>
            <person name="McCorrison J."/>
            <person name="Sanka R."/>
            <person name="Adams M."/>
            <person name="Brinkac L."/>
            <person name="Nierman W."/>
            <person name="Sutton G."/>
            <person name="Nelson K."/>
            <person name="Kiedrowski L."/>
            <person name="Guerrero D."/>
            <person name="Bonomo R."/>
        </authorList>
    </citation>
    <scope>NUCLEOTIDE SEQUENCE [LARGE SCALE GENOMIC DNA]</scope>
    <source>
        <strain evidence="2 3">35699</strain>
    </source>
</reference>
<dbReference type="AlphaFoldDB" id="A0A0F1ALM5"/>
<dbReference type="PATRIC" id="fig|1619248.3.peg.3320"/>
<evidence type="ECO:0000313" key="3">
    <source>
        <dbReference type="Proteomes" id="UP000033352"/>
    </source>
</evidence>
<organism evidence="2 3">
    <name type="scientific">Enterobacter sichuanensis</name>
    <dbReference type="NCBI Taxonomy" id="2071710"/>
    <lineage>
        <taxon>Bacteria</taxon>
        <taxon>Pseudomonadati</taxon>
        <taxon>Pseudomonadota</taxon>
        <taxon>Gammaproteobacteria</taxon>
        <taxon>Enterobacterales</taxon>
        <taxon>Enterobacteriaceae</taxon>
        <taxon>Enterobacter</taxon>
        <taxon>Enterobacter cloacae complex</taxon>
    </lineage>
</organism>
<accession>A0A0F1ALM5</accession>
<dbReference type="OrthoDB" id="6611930at2"/>
<dbReference type="Proteomes" id="UP000033352">
    <property type="component" value="Unassembled WGS sequence"/>
</dbReference>
<proteinExistence type="predicted"/>
<sequence>MAITEETLLRSGFTKEELQKLKRYVDTQSTTLDILLPALSNRFKGTFILSIVLTVLFILAVCFASRENIISSGVAVLFIFGSFCWMTPLKLTYKAWRLIRAN</sequence>
<evidence type="ECO:0000313" key="2">
    <source>
        <dbReference type="EMBL" id="KJN22757.1"/>
    </source>
</evidence>
<gene>
    <name evidence="2" type="ORF">SS37_19090</name>
</gene>
<evidence type="ECO:0000256" key="1">
    <source>
        <dbReference type="SAM" id="Phobius"/>
    </source>
</evidence>
<keyword evidence="1" id="KW-0812">Transmembrane</keyword>